<keyword evidence="2" id="KW-1185">Reference proteome</keyword>
<dbReference type="Proteomes" id="UP000516013">
    <property type="component" value="Chromosome"/>
</dbReference>
<accession>A0A7H0F0M3</accession>
<dbReference type="RefSeq" id="WP_187706160.1">
    <property type="nucleotide sequence ID" value="NZ_CP060822.1"/>
</dbReference>
<reference evidence="1 2" key="1">
    <citation type="submission" date="2020-08" db="EMBL/GenBank/DDBJ databases">
        <title>Complete genome sequence of Raphidiopsis curvispora isolated from drinking water reservoir in South Korea.</title>
        <authorList>
            <person name="Jeong J."/>
        </authorList>
    </citation>
    <scope>NUCLEOTIDE SEQUENCE [LARGE SCALE GENOMIC DNA]</scope>
    <source>
        <strain evidence="1 2">GIHE-G1</strain>
    </source>
</reference>
<name>A0A7H0F0M3_9CYAN</name>
<dbReference type="KEGG" id="ccur:IAR63_00090"/>
<sequence>MEFNIDKQTVQNKSHLLEHFRKLVEEKRKNITKKVNNAPQKLSNEKHKLEAKEINTAIYQIKEGFVRRVIETARENNWNDQEKLSSLLFVVYCSQVVMLDLRHQVWAYEYMAFSRRVGELWEDFVKLPFLHPPRTVDLIEFVPPLFSDVIKNLKQSTEEYISVLPISLKQKHDLIKYYEKVWVLINTGNISLELDFHATIRGKKFNIDFKSGFGSNEKGNTNRMLMIATIYCSLSDEYNNVLFIRAEEDSNNHYFRTLKESGVWSAYCGHQAYRKIADFTEFDIHNWINSNIDWEHNLLNRTVQDFTNRNLMGYLQW</sequence>
<evidence type="ECO:0000313" key="2">
    <source>
        <dbReference type="Proteomes" id="UP000516013"/>
    </source>
</evidence>
<organism evidence="1 2">
    <name type="scientific">Cylindrospermopsis curvispora GIHE-G1</name>
    <dbReference type="NCBI Taxonomy" id="2666332"/>
    <lineage>
        <taxon>Bacteria</taxon>
        <taxon>Bacillati</taxon>
        <taxon>Cyanobacteriota</taxon>
        <taxon>Cyanophyceae</taxon>
        <taxon>Nostocales</taxon>
        <taxon>Aphanizomenonaceae</taxon>
        <taxon>Cylindrospermopsis</taxon>
    </lineage>
</organism>
<proteinExistence type="predicted"/>
<dbReference type="AlphaFoldDB" id="A0A7H0F0M3"/>
<evidence type="ECO:0000313" key="1">
    <source>
        <dbReference type="EMBL" id="QNP29589.1"/>
    </source>
</evidence>
<protein>
    <submittedName>
        <fullName evidence="1">Uncharacterized protein</fullName>
    </submittedName>
</protein>
<dbReference type="REBASE" id="443129">
    <property type="entry name" value="CcuG1IIP"/>
</dbReference>
<dbReference type="EMBL" id="CP060822">
    <property type="protein sequence ID" value="QNP29589.1"/>
    <property type="molecule type" value="Genomic_DNA"/>
</dbReference>
<gene>
    <name evidence="1" type="ORF">IAR63_00090</name>
</gene>